<feature type="region of interest" description="Disordered" evidence="5">
    <location>
        <begin position="718"/>
        <end position="751"/>
    </location>
</feature>
<dbReference type="Pfam" id="PF02201">
    <property type="entry name" value="SWIB"/>
    <property type="match status" value="1"/>
</dbReference>
<dbReference type="SUPFAM" id="SSF55277">
    <property type="entry name" value="GYF domain"/>
    <property type="match status" value="1"/>
</dbReference>
<evidence type="ECO:0000313" key="11">
    <source>
        <dbReference type="EMBL" id="KAK8966503.1"/>
    </source>
</evidence>
<dbReference type="SMART" id="SM00249">
    <property type="entry name" value="PHD"/>
    <property type="match status" value="1"/>
</dbReference>
<feature type="region of interest" description="Disordered" evidence="5">
    <location>
        <begin position="1"/>
        <end position="30"/>
    </location>
</feature>
<evidence type="ECO:0000313" key="12">
    <source>
        <dbReference type="Proteomes" id="UP001412067"/>
    </source>
</evidence>
<dbReference type="PROSITE" id="PS51925">
    <property type="entry name" value="SWIB_MDM2"/>
    <property type="match status" value="1"/>
</dbReference>
<feature type="domain" description="C3H1-type" evidence="7">
    <location>
        <begin position="1642"/>
        <end position="1667"/>
    </location>
</feature>
<dbReference type="SUPFAM" id="SSF159042">
    <property type="entry name" value="Plus3-like"/>
    <property type="match status" value="1"/>
</dbReference>
<dbReference type="Proteomes" id="UP001412067">
    <property type="component" value="Unassembled WGS sequence"/>
</dbReference>
<feature type="zinc finger region" description="C3H1-type" evidence="4">
    <location>
        <begin position="1642"/>
        <end position="1667"/>
    </location>
</feature>
<dbReference type="Gene3D" id="3.30.1490.40">
    <property type="match status" value="1"/>
</dbReference>
<reference evidence="11 12" key="1">
    <citation type="journal article" date="2022" name="Nat. Plants">
        <title>Genomes of leafy and leafless Platanthera orchids illuminate the evolution of mycoheterotrophy.</title>
        <authorList>
            <person name="Li M.H."/>
            <person name="Liu K.W."/>
            <person name="Li Z."/>
            <person name="Lu H.C."/>
            <person name="Ye Q.L."/>
            <person name="Zhang D."/>
            <person name="Wang J.Y."/>
            <person name="Li Y.F."/>
            <person name="Zhong Z.M."/>
            <person name="Liu X."/>
            <person name="Yu X."/>
            <person name="Liu D.K."/>
            <person name="Tu X.D."/>
            <person name="Liu B."/>
            <person name="Hao Y."/>
            <person name="Liao X.Y."/>
            <person name="Jiang Y.T."/>
            <person name="Sun W.H."/>
            <person name="Chen J."/>
            <person name="Chen Y.Q."/>
            <person name="Ai Y."/>
            <person name="Zhai J.W."/>
            <person name="Wu S.S."/>
            <person name="Zhou Z."/>
            <person name="Hsiao Y.Y."/>
            <person name="Wu W.L."/>
            <person name="Chen Y.Y."/>
            <person name="Lin Y.F."/>
            <person name="Hsu J.L."/>
            <person name="Li C.Y."/>
            <person name="Wang Z.W."/>
            <person name="Zhao X."/>
            <person name="Zhong W.Y."/>
            <person name="Ma X.K."/>
            <person name="Ma L."/>
            <person name="Huang J."/>
            <person name="Chen G.Z."/>
            <person name="Huang M.Z."/>
            <person name="Huang L."/>
            <person name="Peng D.H."/>
            <person name="Luo Y.B."/>
            <person name="Zou S.Q."/>
            <person name="Chen S.P."/>
            <person name="Lan S."/>
            <person name="Tsai W.C."/>
            <person name="Van de Peer Y."/>
            <person name="Liu Z.J."/>
        </authorList>
    </citation>
    <scope>NUCLEOTIDE SEQUENCE [LARGE SCALE GENOMIC DNA]</scope>
    <source>
        <strain evidence="11">Lor288</strain>
    </source>
</reference>
<feature type="region of interest" description="Disordered" evidence="5">
    <location>
        <begin position="1207"/>
        <end position="1288"/>
    </location>
</feature>
<accession>A0ABR2MU92</accession>
<dbReference type="CDD" id="cd15568">
    <property type="entry name" value="PHD5_NSD"/>
    <property type="match status" value="1"/>
</dbReference>
<dbReference type="PROSITE" id="PS50103">
    <property type="entry name" value="ZF_C3H1"/>
    <property type="match status" value="1"/>
</dbReference>
<dbReference type="EMBL" id="JBBWWR010000005">
    <property type="protein sequence ID" value="KAK8966503.1"/>
    <property type="molecule type" value="Genomic_DNA"/>
</dbReference>
<dbReference type="SUPFAM" id="SSF47592">
    <property type="entry name" value="SWIB/MDM2 domain"/>
    <property type="match status" value="1"/>
</dbReference>
<dbReference type="Gene3D" id="3.90.70.200">
    <property type="entry name" value="Plus-3 domain"/>
    <property type="match status" value="1"/>
</dbReference>
<feature type="region of interest" description="Disordered" evidence="5">
    <location>
        <begin position="1579"/>
        <end position="1644"/>
    </location>
</feature>
<feature type="compositionally biased region" description="Polar residues" evidence="5">
    <location>
        <begin position="1321"/>
        <end position="1342"/>
    </location>
</feature>
<dbReference type="InterPro" id="IPR019787">
    <property type="entry name" value="Znf_PHD-finger"/>
</dbReference>
<sequence length="1667" mass="184599">MEDPEAEHVTSGNSLFPTDQAGDEKHPADHAVPEFKEAAGIIPLEAAAGRSPVDVVRSHSPKPTEAEEADVLEPAAWRAGPHLPSSSDDAGVPMSEAACTGAEFNQPPPPPQDSETLGWLLPEDVFEPQSRVREAEHVPTFEAVQTREEPHRVSYANEDGFLASEVPSIFTEHNTQVSMEGGEASVPVFFSPLAKDNEASSGLAQHGAEQVDGGRKEEMFEPDSTCVVDSEGIPGYEVEMTGDLVEAAVHEFTEEAVESSGEDVEAAEEAIESAEEDVDATGSGDIAYENEFSVAIDVKRRGGRKRKRGGRPTSKLQGTRFPSQKKDEEEVCFICFDGGDLVVCDRRGCPKVYHPSCVNREEAYFQSKGQWSCGWHLCSKCQKSASYKCYTCTYSLCKLCVNEEEFTCIRGNKGFCTACLTTILLMETSENSKEKKDGVDFNDRSCWEYLFKDYWFELKAKLSMNLDELTKARTASKVCGLDSGNQESSDDGQCASSDRSSACHDESISSKKKLKLAKTTAYKISRNLQTEGMSPTEDTSSRKRVKNQSRNATPDSPKKEEKNEVLTVHQENTLMIKAKKKSRKTGKVDGTVFDTGSELPVTKNNSRKKSKRSTRIDDYLLDAADEQTTVSEYTDWASKELLEFVSHVRNGDKSILSPYEVQELLLDYIKVKKLRDRHKKSQIICDAMLLTLFDKSRVAHFEMLKLLESHIFIKASSPTSDEKQESDTDSIQMGTEVSSDSAEMMISEKRRIPRKRVEGKETNLYSYAAIDVHNISLMYLRRYLMEELIDDMSTFSEKVIGSFVRIRVSASSQRQEVYRLVQVVGCGKAPEEYKTGKRTTDVMLEIINLDKKDVITVDIISNQEFTEEECKRLRQSIKFGFISRLTVGEVEEKARVLQTVRVSEHLESEKLRLTHLRDRASEKGRKKEHRECVEKLHLLNNPVEHVKRLDNVAQAHADPKMDPSYESPEDDGDEDDIKEGNTDRTNQSTFKERELISPRKEGSSNWSTVPKISNNVMASPKKEVEQINNVETQKMEAKVVVLSEKKEPASESTILPELKLEESSAKVVSQPNASENEKLWQYKDPSGKIQGPFSIVQLRKWSKHFPSNLVIWKKSERQEDSILLTDALSGNFKNDLPEWVPANSLHSSSQSPPIISSSKVQETYSVQNDKAASNAARIESVSNLDNKNGTESNDFRKILRREHVSVHGVSAESNHQAPHQLNRHPVVSSELDPRKKFLEEPAPTLENRNNTQKQDLADNIKSDRCRNPGITAPEDKVVDHSTSSTESNTVLEASQCDHTRMRFNRGGESHTKPIIEPNALESLSPQRSDTSTFTKPGPETPQSAHANTLIQIPATLVNSASGQPSHLVPLVAGPCNWNQHTNTIVGEQPLPGLNSTTTLSDATAGVSTSVNYQIAPLISSDGSMPFSSTQLSNSTSTVTYQPVNMSWGTGNTEAVNTPGWQVQTQYQNLSNIASAVGNLLCGTGVQSGVVNPNLGWGTMAQGNMNMPWVVPPNVNIAWNQGLTLPPQGNPVPNFVRPPPPTQGNVAPHQIWSGPVQANTNQIPSWPVPIVANLNQIPHENNMAPRDSLRDTQSSSGVQRSRDGNFGPRDGGFRGAGSGYGSGRQSRNWMGSGGAERPPPPHQEHTRICLFHRSGHCKKGTSCNFIHS</sequence>
<dbReference type="PROSITE" id="PS01359">
    <property type="entry name" value="ZF_PHD_1"/>
    <property type="match status" value="1"/>
</dbReference>
<dbReference type="InterPro" id="IPR003121">
    <property type="entry name" value="SWIB_MDM2_domain"/>
</dbReference>
<evidence type="ECO:0000256" key="4">
    <source>
        <dbReference type="PROSITE-ProRule" id="PRU00723"/>
    </source>
</evidence>
<dbReference type="PROSITE" id="PS50016">
    <property type="entry name" value="ZF_PHD_2"/>
    <property type="match status" value="1"/>
</dbReference>
<dbReference type="InterPro" id="IPR058668">
    <property type="entry name" value="NERD_dom"/>
</dbReference>
<dbReference type="InterPro" id="IPR000571">
    <property type="entry name" value="Znf_CCCH"/>
</dbReference>
<feature type="domain" description="Plus3" evidence="9">
    <location>
        <begin position="769"/>
        <end position="902"/>
    </location>
</feature>
<feature type="compositionally biased region" description="Gly residues" evidence="5">
    <location>
        <begin position="1608"/>
        <end position="1621"/>
    </location>
</feature>
<feature type="compositionally biased region" description="Polar residues" evidence="5">
    <location>
        <begin position="729"/>
        <end position="741"/>
    </location>
</feature>
<feature type="domain" description="PHD-type" evidence="6">
    <location>
        <begin position="329"/>
        <end position="395"/>
    </location>
</feature>
<feature type="region of interest" description="Disordered" evidence="5">
    <location>
        <begin position="1304"/>
        <end position="1342"/>
    </location>
</feature>
<name>A0ABR2MU92_9ASPA</name>
<dbReference type="InterPro" id="IPR004343">
    <property type="entry name" value="Plus-3_dom"/>
</dbReference>
<dbReference type="PROSITE" id="PS51360">
    <property type="entry name" value="PLUS3"/>
    <property type="match status" value="1"/>
</dbReference>
<dbReference type="SMART" id="SM00719">
    <property type="entry name" value="Plus3"/>
    <property type="match status" value="1"/>
</dbReference>
<feature type="domain" description="GYF" evidence="8">
    <location>
        <begin position="1077"/>
        <end position="1129"/>
    </location>
</feature>
<evidence type="ECO:0000259" key="10">
    <source>
        <dbReference type="PROSITE" id="PS51925"/>
    </source>
</evidence>
<feature type="compositionally biased region" description="Low complexity" evidence="5">
    <location>
        <begin position="1147"/>
        <end position="1158"/>
    </location>
</feature>
<evidence type="ECO:0000259" key="7">
    <source>
        <dbReference type="PROSITE" id="PS50103"/>
    </source>
</evidence>
<feature type="compositionally biased region" description="Acidic residues" evidence="5">
    <location>
        <begin position="967"/>
        <end position="977"/>
    </location>
</feature>
<gene>
    <name evidence="11" type="primary">NERD</name>
    <name evidence="11" type="ORF">KSP40_PGU014402</name>
</gene>
<dbReference type="PANTHER" id="PTHR46695">
    <property type="entry name" value="ZINC FINGER CCCH DOMAIN-CONTAINING PROTEIN 44-RELATED"/>
    <property type="match status" value="1"/>
</dbReference>
<dbReference type="PANTHER" id="PTHR46695:SF5">
    <property type="entry name" value="RNA POLYMERASE-ASSOCIATED PROTEIN RTF1 HOMOLOG"/>
    <property type="match status" value="1"/>
</dbReference>
<dbReference type="Pfam" id="PF25980">
    <property type="entry name" value="NERD_plant"/>
    <property type="match status" value="1"/>
</dbReference>
<dbReference type="SUPFAM" id="SSF57903">
    <property type="entry name" value="FYVE/PHD zinc finger"/>
    <property type="match status" value="1"/>
</dbReference>
<keyword evidence="3 4" id="KW-0862">Zinc</keyword>
<dbReference type="InterPro" id="IPR003169">
    <property type="entry name" value="GYF"/>
</dbReference>
<feature type="region of interest" description="Disordered" evidence="5">
    <location>
        <begin position="955"/>
        <end position="1011"/>
    </location>
</feature>
<dbReference type="InterPro" id="IPR035445">
    <property type="entry name" value="GYF-like_dom_sf"/>
</dbReference>
<dbReference type="InterPro" id="IPR011011">
    <property type="entry name" value="Znf_FYVE_PHD"/>
</dbReference>
<evidence type="ECO:0000256" key="2">
    <source>
        <dbReference type="ARBA" id="ARBA00022771"/>
    </source>
</evidence>
<keyword evidence="2 4" id="KW-0863">Zinc-finger</keyword>
<feature type="compositionally biased region" description="Basic and acidic residues" evidence="5">
    <location>
        <begin position="990"/>
        <end position="1002"/>
    </location>
</feature>
<feature type="compositionally biased region" description="Polar residues" evidence="5">
    <location>
        <begin position="526"/>
        <end position="538"/>
    </location>
</feature>
<dbReference type="InterPro" id="IPR036885">
    <property type="entry name" value="SWIB_MDM2_dom_sf"/>
</dbReference>
<keyword evidence="12" id="KW-1185">Reference proteome</keyword>
<feature type="region of interest" description="Disordered" evidence="5">
    <location>
        <begin position="526"/>
        <end position="613"/>
    </location>
</feature>
<dbReference type="CDD" id="cd10567">
    <property type="entry name" value="SWIB-MDM2_like"/>
    <property type="match status" value="1"/>
</dbReference>
<dbReference type="Pfam" id="PF03126">
    <property type="entry name" value="Plus-3"/>
    <property type="match status" value="1"/>
</dbReference>
<evidence type="ECO:0000256" key="3">
    <source>
        <dbReference type="ARBA" id="ARBA00022833"/>
    </source>
</evidence>
<feature type="compositionally biased region" description="Basic and acidic residues" evidence="5">
    <location>
        <begin position="1255"/>
        <end position="1266"/>
    </location>
</feature>
<feature type="region of interest" description="Disordered" evidence="5">
    <location>
        <begin position="1143"/>
        <end position="1173"/>
    </location>
</feature>
<keyword evidence="1 4" id="KW-0479">Metal-binding</keyword>
<comment type="caution">
    <text evidence="11">The sequence shown here is derived from an EMBL/GenBank/DDBJ whole genome shotgun (WGS) entry which is preliminary data.</text>
</comment>
<dbReference type="Gene3D" id="1.10.245.10">
    <property type="entry name" value="SWIB/MDM2 domain"/>
    <property type="match status" value="1"/>
</dbReference>
<dbReference type="PROSITE" id="PS50829">
    <property type="entry name" value="GYF"/>
    <property type="match status" value="1"/>
</dbReference>
<feature type="region of interest" description="Disordered" evidence="5">
    <location>
        <begin position="132"/>
        <end position="152"/>
    </location>
</feature>
<evidence type="ECO:0000259" key="8">
    <source>
        <dbReference type="PROSITE" id="PS50829"/>
    </source>
</evidence>
<protein>
    <submittedName>
        <fullName evidence="11">Zinc finger CCCH domain-containing protein 19</fullName>
    </submittedName>
</protein>
<feature type="domain" description="DM2" evidence="10">
    <location>
        <begin position="630"/>
        <end position="713"/>
    </location>
</feature>
<feature type="compositionally biased region" description="Polar residues" evidence="5">
    <location>
        <begin position="1159"/>
        <end position="1171"/>
    </location>
</feature>
<dbReference type="SMART" id="SM00444">
    <property type="entry name" value="GYF"/>
    <property type="match status" value="1"/>
</dbReference>
<dbReference type="Gene3D" id="3.30.40.10">
    <property type="entry name" value="Zinc/RING finger domain, C3HC4 (zinc finger)"/>
    <property type="match status" value="1"/>
</dbReference>
<evidence type="ECO:0000256" key="5">
    <source>
        <dbReference type="SAM" id="MobiDB-lite"/>
    </source>
</evidence>
<feature type="compositionally biased region" description="Basic and acidic residues" evidence="5">
    <location>
        <begin position="1304"/>
        <end position="1313"/>
    </location>
</feature>
<feature type="region of interest" description="Disordered" evidence="5">
    <location>
        <begin position="49"/>
        <end position="117"/>
    </location>
</feature>
<organism evidence="11 12">
    <name type="scientific">Platanthera guangdongensis</name>
    <dbReference type="NCBI Taxonomy" id="2320717"/>
    <lineage>
        <taxon>Eukaryota</taxon>
        <taxon>Viridiplantae</taxon>
        <taxon>Streptophyta</taxon>
        <taxon>Embryophyta</taxon>
        <taxon>Tracheophyta</taxon>
        <taxon>Spermatophyta</taxon>
        <taxon>Magnoliopsida</taxon>
        <taxon>Liliopsida</taxon>
        <taxon>Asparagales</taxon>
        <taxon>Orchidaceae</taxon>
        <taxon>Orchidoideae</taxon>
        <taxon>Orchideae</taxon>
        <taxon>Orchidinae</taxon>
        <taxon>Platanthera</taxon>
    </lineage>
</organism>
<feature type="region of interest" description="Disordered" evidence="5">
    <location>
        <begin position="300"/>
        <end position="322"/>
    </location>
</feature>
<dbReference type="Pfam" id="PF02213">
    <property type="entry name" value="GYF"/>
    <property type="match status" value="1"/>
</dbReference>
<feature type="compositionally biased region" description="Basic residues" evidence="5">
    <location>
        <begin position="301"/>
        <end position="310"/>
    </location>
</feature>
<evidence type="ECO:0000259" key="9">
    <source>
        <dbReference type="PROSITE" id="PS51360"/>
    </source>
</evidence>
<evidence type="ECO:0000256" key="1">
    <source>
        <dbReference type="ARBA" id="ARBA00022723"/>
    </source>
</evidence>
<dbReference type="InterPro" id="IPR019786">
    <property type="entry name" value="Zinc_finger_PHD-type_CS"/>
</dbReference>
<dbReference type="InterPro" id="IPR013083">
    <property type="entry name" value="Znf_RING/FYVE/PHD"/>
</dbReference>
<dbReference type="InterPro" id="IPR001965">
    <property type="entry name" value="Znf_PHD"/>
</dbReference>
<evidence type="ECO:0000259" key="6">
    <source>
        <dbReference type="PROSITE" id="PS50016"/>
    </source>
</evidence>
<proteinExistence type="predicted"/>
<dbReference type="InterPro" id="IPR036128">
    <property type="entry name" value="Plus3-like_sf"/>
</dbReference>